<feature type="domain" description="U1-type" evidence="9">
    <location>
        <begin position="112"/>
        <end position="146"/>
    </location>
</feature>
<dbReference type="PANTHER" id="PTHR13100">
    <property type="entry name" value="CELL GROWTH-REGULATING NUCLEOLAR PROTEIN LYAR"/>
    <property type="match status" value="1"/>
</dbReference>
<proteinExistence type="predicted"/>
<name>A0AAE0FID0_9CHLO</name>
<reference evidence="10 11" key="1">
    <citation type="journal article" date="2015" name="Genome Biol. Evol.">
        <title>Comparative Genomics of a Bacterivorous Green Alga Reveals Evolutionary Causalities and Consequences of Phago-Mixotrophic Mode of Nutrition.</title>
        <authorList>
            <person name="Burns J.A."/>
            <person name="Paasch A."/>
            <person name="Narechania A."/>
            <person name="Kim E."/>
        </authorList>
    </citation>
    <scope>NUCLEOTIDE SEQUENCE [LARGE SCALE GENOMIC DNA]</scope>
    <source>
        <strain evidence="10 11">PLY_AMNH</strain>
    </source>
</reference>
<dbReference type="GO" id="GO:0006364">
    <property type="term" value="P:rRNA processing"/>
    <property type="evidence" value="ECO:0007669"/>
    <property type="project" value="TreeGrafter"/>
</dbReference>
<evidence type="ECO:0000256" key="3">
    <source>
        <dbReference type="ARBA" id="ARBA00022737"/>
    </source>
</evidence>
<comment type="caution">
    <text evidence="10">The sequence shown here is derived from an EMBL/GenBank/DDBJ whole genome shotgun (WGS) entry which is preliminary data.</text>
</comment>
<dbReference type="PROSITE" id="PS51804">
    <property type="entry name" value="ZF_C2HC_LYAR"/>
    <property type="match status" value="1"/>
</dbReference>
<evidence type="ECO:0000256" key="5">
    <source>
        <dbReference type="ARBA" id="ARBA00022833"/>
    </source>
</evidence>
<dbReference type="InterPro" id="IPR013087">
    <property type="entry name" value="Znf_C2H2_type"/>
</dbReference>
<evidence type="ECO:0000313" key="10">
    <source>
        <dbReference type="EMBL" id="KAK3260217.1"/>
    </source>
</evidence>
<dbReference type="GO" id="GO:0005730">
    <property type="term" value="C:nucleolus"/>
    <property type="evidence" value="ECO:0007669"/>
    <property type="project" value="TreeGrafter"/>
</dbReference>
<feature type="region of interest" description="Disordered" evidence="8">
    <location>
        <begin position="149"/>
        <end position="241"/>
    </location>
</feature>
<keyword evidence="2" id="KW-0479">Metal-binding</keyword>
<evidence type="ECO:0000256" key="7">
    <source>
        <dbReference type="PROSITE-ProRule" id="PRU01145"/>
    </source>
</evidence>
<accession>A0AAE0FID0</accession>
<protein>
    <recommendedName>
        <fullName evidence="9">U1-type domain-containing protein</fullName>
    </recommendedName>
</protein>
<keyword evidence="6" id="KW-0539">Nucleus</keyword>
<gene>
    <name evidence="10" type="ORF">CYMTET_30812</name>
</gene>
<dbReference type="GO" id="GO:0003677">
    <property type="term" value="F:DNA binding"/>
    <property type="evidence" value="ECO:0007669"/>
    <property type="project" value="InterPro"/>
</dbReference>
<dbReference type="Pfam" id="PF12874">
    <property type="entry name" value="zf-met"/>
    <property type="match status" value="1"/>
</dbReference>
<evidence type="ECO:0000259" key="9">
    <source>
        <dbReference type="SMART" id="SM00451"/>
    </source>
</evidence>
<feature type="compositionally biased region" description="Basic and acidic residues" evidence="8">
    <location>
        <begin position="169"/>
        <end position="180"/>
    </location>
</feature>
<dbReference type="InterPro" id="IPR058719">
    <property type="entry name" value="WHD_LYAR"/>
</dbReference>
<sequence>MQFHCRPCNFEHQRYVVPGFPGPDCGDSLKKPKVAGHMRGCSASWFTCIDCQATFDRHSVQWHTQCVTEHEKYAQCATKPGGKLAAGQSASGNSAKNAATPNPLGDKFLATSAPWYCSCCRVSCTSSETLAGHAEGKKHRNKVKAALAAEAAEQRAAPPSDEMILSDSAQKDDKVIEERTGGTAAKSEQIEDEAKSKKKRKAEAEVPHEGGKENKKKKRQSQEVEEGHKKDKAAPDGEGEVVKWMKLIKAELKSAEDHQLKVKKLSKLVLQQAIESTSRPKKSLRKEMEERLASSSKHFTIDNGVAKLN</sequence>
<dbReference type="Pfam" id="PF08790">
    <property type="entry name" value="zf-LYAR"/>
    <property type="match status" value="1"/>
</dbReference>
<evidence type="ECO:0000313" key="11">
    <source>
        <dbReference type="Proteomes" id="UP001190700"/>
    </source>
</evidence>
<dbReference type="EMBL" id="LGRX02017993">
    <property type="protein sequence ID" value="KAK3260217.1"/>
    <property type="molecule type" value="Genomic_DNA"/>
</dbReference>
<dbReference type="PANTHER" id="PTHR13100:SF10">
    <property type="entry name" value="CELL GROWTH-REGULATING NUCLEOLAR PROTEIN"/>
    <property type="match status" value="1"/>
</dbReference>
<dbReference type="Gene3D" id="3.30.1490.490">
    <property type="match status" value="1"/>
</dbReference>
<dbReference type="Pfam" id="PF25879">
    <property type="entry name" value="WHD_LYAR"/>
    <property type="match status" value="1"/>
</dbReference>
<evidence type="ECO:0000256" key="4">
    <source>
        <dbReference type="ARBA" id="ARBA00022771"/>
    </source>
</evidence>
<dbReference type="GO" id="GO:0008270">
    <property type="term" value="F:zinc ion binding"/>
    <property type="evidence" value="ECO:0007669"/>
    <property type="project" value="UniProtKB-KW"/>
</dbReference>
<dbReference type="Gene3D" id="3.30.160.60">
    <property type="entry name" value="Classic Zinc Finger"/>
    <property type="match status" value="1"/>
</dbReference>
<dbReference type="InterPro" id="IPR003604">
    <property type="entry name" value="Matrin/U1-like-C_Znf_C2H2"/>
</dbReference>
<keyword evidence="11" id="KW-1185">Reference proteome</keyword>
<evidence type="ECO:0000256" key="8">
    <source>
        <dbReference type="SAM" id="MobiDB-lite"/>
    </source>
</evidence>
<dbReference type="InterPro" id="IPR039999">
    <property type="entry name" value="LYAR"/>
</dbReference>
<dbReference type="SUPFAM" id="SSF57667">
    <property type="entry name" value="beta-beta-alpha zinc fingers"/>
    <property type="match status" value="2"/>
</dbReference>
<comment type="subcellular location">
    <subcellularLocation>
        <location evidence="1">Nucleus</location>
    </subcellularLocation>
</comment>
<dbReference type="InterPro" id="IPR036236">
    <property type="entry name" value="Znf_C2H2_sf"/>
</dbReference>
<organism evidence="10 11">
    <name type="scientific">Cymbomonas tetramitiformis</name>
    <dbReference type="NCBI Taxonomy" id="36881"/>
    <lineage>
        <taxon>Eukaryota</taxon>
        <taxon>Viridiplantae</taxon>
        <taxon>Chlorophyta</taxon>
        <taxon>Pyramimonadophyceae</taxon>
        <taxon>Pyramimonadales</taxon>
        <taxon>Pyramimonadaceae</taxon>
        <taxon>Cymbomonas</taxon>
    </lineage>
</organism>
<evidence type="ECO:0000256" key="2">
    <source>
        <dbReference type="ARBA" id="ARBA00022723"/>
    </source>
</evidence>
<dbReference type="SMART" id="SM00451">
    <property type="entry name" value="ZnF_U1"/>
    <property type="match status" value="1"/>
</dbReference>
<dbReference type="Proteomes" id="UP001190700">
    <property type="component" value="Unassembled WGS sequence"/>
</dbReference>
<keyword evidence="3" id="KW-0677">Repeat</keyword>
<feature type="compositionally biased region" description="Basic and acidic residues" evidence="8">
    <location>
        <begin position="220"/>
        <end position="241"/>
    </location>
</feature>
<evidence type="ECO:0000256" key="1">
    <source>
        <dbReference type="ARBA" id="ARBA00004123"/>
    </source>
</evidence>
<dbReference type="GO" id="GO:0000122">
    <property type="term" value="P:negative regulation of transcription by RNA polymerase II"/>
    <property type="evidence" value="ECO:0007669"/>
    <property type="project" value="TreeGrafter"/>
</dbReference>
<dbReference type="AlphaFoldDB" id="A0AAE0FID0"/>
<dbReference type="InterPro" id="IPR014898">
    <property type="entry name" value="Znf_C2H2_LYAR"/>
</dbReference>
<feature type="compositionally biased region" description="Basic and acidic residues" evidence="8">
    <location>
        <begin position="202"/>
        <end position="213"/>
    </location>
</feature>
<evidence type="ECO:0000256" key="6">
    <source>
        <dbReference type="ARBA" id="ARBA00023242"/>
    </source>
</evidence>
<keyword evidence="5" id="KW-0862">Zinc</keyword>
<keyword evidence="4 7" id="KW-0863">Zinc-finger</keyword>